<dbReference type="RefSeq" id="WP_106128869.1">
    <property type="nucleotide sequence ID" value="NZ_PVZG01000012.1"/>
</dbReference>
<gene>
    <name evidence="2" type="ORF">CLV70_11233</name>
</gene>
<sequence>MQFSRSSARRWQIAGVAAVAVALTGVGLGVASAGESATPTVSCPGVAGSLGAVPARAQAEIERNLALLNTQIAEANRRLVTSAGEGGANFAQNAILTPLKDKRVATINRMATAIGRSAPKPNLNVQSLAACSLNRKGGGTAAPEPTKVNPAPAPGTPGGGALRTVSCPAVAGSLGGVPAQARAEIERNLALLNTQIAEANRRLATSVGEGGANFVQNAILRPLKDKRVATINRMATAIGRNAAKPVLAVDSLATCTLNENGGGVAAPEPTAAPGGNAGNGNGNAGNGNGNAGNGNGNAGDGAAPTVDCPGVSGLPSIPAQARDEVVRNLELLDTQIAEANTRLANSVGEGGPNFIQNAVLGPLEDKRVAVLNRIETAIGRNAAKPEGLERFAPCGLND</sequence>
<evidence type="ECO:0000313" key="3">
    <source>
        <dbReference type="Proteomes" id="UP000239209"/>
    </source>
</evidence>
<organism evidence="2 3">
    <name type="scientific">Pseudosporangium ferrugineum</name>
    <dbReference type="NCBI Taxonomy" id="439699"/>
    <lineage>
        <taxon>Bacteria</taxon>
        <taxon>Bacillati</taxon>
        <taxon>Actinomycetota</taxon>
        <taxon>Actinomycetes</taxon>
        <taxon>Micromonosporales</taxon>
        <taxon>Micromonosporaceae</taxon>
        <taxon>Pseudosporangium</taxon>
    </lineage>
</organism>
<dbReference type="OrthoDB" id="4331351at2"/>
<dbReference type="EMBL" id="PVZG01000012">
    <property type="protein sequence ID" value="PRY25667.1"/>
    <property type="molecule type" value="Genomic_DNA"/>
</dbReference>
<evidence type="ECO:0000313" key="2">
    <source>
        <dbReference type="EMBL" id="PRY25667.1"/>
    </source>
</evidence>
<proteinExistence type="predicted"/>
<keyword evidence="3" id="KW-1185">Reference proteome</keyword>
<feature type="region of interest" description="Disordered" evidence="1">
    <location>
        <begin position="136"/>
        <end position="157"/>
    </location>
</feature>
<evidence type="ECO:0000256" key="1">
    <source>
        <dbReference type="SAM" id="MobiDB-lite"/>
    </source>
</evidence>
<evidence type="ECO:0008006" key="4">
    <source>
        <dbReference type="Google" id="ProtNLM"/>
    </source>
</evidence>
<feature type="compositionally biased region" description="Gly residues" evidence="1">
    <location>
        <begin position="275"/>
        <end position="299"/>
    </location>
</feature>
<protein>
    <recommendedName>
        <fullName evidence="4">Secreted protein</fullName>
    </recommendedName>
</protein>
<feature type="compositionally biased region" description="Low complexity" evidence="1">
    <location>
        <begin position="265"/>
        <end position="274"/>
    </location>
</feature>
<accession>A0A2T0RWY7</accession>
<dbReference type="AlphaFoldDB" id="A0A2T0RWY7"/>
<dbReference type="Proteomes" id="UP000239209">
    <property type="component" value="Unassembled WGS sequence"/>
</dbReference>
<reference evidence="2 3" key="1">
    <citation type="submission" date="2018-03" db="EMBL/GenBank/DDBJ databases">
        <title>Genomic Encyclopedia of Archaeal and Bacterial Type Strains, Phase II (KMG-II): from individual species to whole genera.</title>
        <authorList>
            <person name="Goeker M."/>
        </authorList>
    </citation>
    <scope>NUCLEOTIDE SEQUENCE [LARGE SCALE GENOMIC DNA]</scope>
    <source>
        <strain evidence="2 3">DSM 45348</strain>
    </source>
</reference>
<feature type="region of interest" description="Disordered" evidence="1">
    <location>
        <begin position="264"/>
        <end position="307"/>
    </location>
</feature>
<comment type="caution">
    <text evidence="2">The sequence shown here is derived from an EMBL/GenBank/DDBJ whole genome shotgun (WGS) entry which is preliminary data.</text>
</comment>
<name>A0A2T0RWY7_9ACTN</name>